<dbReference type="SUPFAM" id="SSF103473">
    <property type="entry name" value="MFS general substrate transporter"/>
    <property type="match status" value="1"/>
</dbReference>
<dbReference type="GO" id="GO:0016020">
    <property type="term" value="C:membrane"/>
    <property type="evidence" value="ECO:0007669"/>
    <property type="project" value="UniProtKB-SubCell"/>
</dbReference>
<dbReference type="InterPro" id="IPR036259">
    <property type="entry name" value="MFS_trans_sf"/>
</dbReference>
<keyword evidence="5 6" id="KW-0472">Membrane</keyword>
<evidence type="ECO:0000259" key="7">
    <source>
        <dbReference type="PROSITE" id="PS50850"/>
    </source>
</evidence>
<organism evidence="8 9">
    <name type="scientific">Candida oxycetoniae</name>
    <dbReference type="NCBI Taxonomy" id="497107"/>
    <lineage>
        <taxon>Eukaryota</taxon>
        <taxon>Fungi</taxon>
        <taxon>Dikarya</taxon>
        <taxon>Ascomycota</taxon>
        <taxon>Saccharomycotina</taxon>
        <taxon>Pichiomycetes</taxon>
        <taxon>Debaryomycetaceae</taxon>
        <taxon>Candida/Lodderomyces clade</taxon>
        <taxon>Candida</taxon>
    </lineage>
</organism>
<feature type="transmembrane region" description="Helical" evidence="6">
    <location>
        <begin position="155"/>
        <end position="177"/>
    </location>
</feature>
<dbReference type="AlphaFoldDB" id="A0AAI9SWY4"/>
<keyword evidence="4 6" id="KW-1133">Transmembrane helix</keyword>
<reference evidence="8" key="1">
    <citation type="journal article" date="2022" name="DNA Res.">
        <title>Genome analysis of five recently described species of the CUG-Ser clade uncovers Candida theae as a new hybrid lineage with pathogenic potential in the Candida parapsilosis species complex.</title>
        <authorList>
            <person name="Mixao V."/>
            <person name="Del Olmo V."/>
            <person name="Hegedusova E."/>
            <person name="Saus E."/>
            <person name="Pryszcz L."/>
            <person name="Cillingova A."/>
            <person name="Nosek J."/>
            <person name="Gabaldon T."/>
        </authorList>
    </citation>
    <scope>NUCLEOTIDE SEQUENCE</scope>
    <source>
        <strain evidence="8">CBS 10844</strain>
    </source>
</reference>
<dbReference type="InterPro" id="IPR011701">
    <property type="entry name" value="MFS"/>
</dbReference>
<dbReference type="GO" id="GO:0022857">
    <property type="term" value="F:transmembrane transporter activity"/>
    <property type="evidence" value="ECO:0007669"/>
    <property type="project" value="InterPro"/>
</dbReference>
<keyword evidence="2" id="KW-0813">Transport</keyword>
<evidence type="ECO:0000256" key="2">
    <source>
        <dbReference type="ARBA" id="ARBA00022448"/>
    </source>
</evidence>
<dbReference type="PROSITE" id="PS50850">
    <property type="entry name" value="MFS"/>
    <property type="match status" value="1"/>
</dbReference>
<comment type="caution">
    <text evidence="8">The sequence shown here is derived from an EMBL/GenBank/DDBJ whole genome shotgun (WGS) entry which is preliminary data.</text>
</comment>
<evidence type="ECO:0000256" key="1">
    <source>
        <dbReference type="ARBA" id="ARBA00004141"/>
    </source>
</evidence>
<name>A0AAI9SWY4_9ASCO</name>
<dbReference type="RefSeq" id="XP_049180233.1">
    <property type="nucleotide sequence ID" value="XM_049323935.1"/>
</dbReference>
<sequence length="315" mass="36081">MIKSFRIAKNDAEVSKYSGYLASAFSLSQFVSAVQWGKASDKYGRKPTILLGCLGTAISMIVFGFSTNFYMALIARTMMGLLNGNVSIMRTTVGEIAVAKRHQGIAFSNLSLIWSLGKAIGYYLSGKLTDVDHYRDYKRDLDEKKENGLFDKYPFAFSNIVVASLIFCFIILGWLFLEETHDDIKRKRDIGLDVGDKIRQLCRFETLDRPWHLKDESEARLMSISDEEDYEMESLNNDNSTQQAPVISKSIKVLTIHKRVYHSIHRVDEYVTIDFIDSLCYPKKEPRIDKFIYYFRDSISPVYIASNMGLCDDTF</sequence>
<protein>
    <recommendedName>
        <fullName evidence="7">Major facilitator superfamily (MFS) profile domain-containing protein</fullName>
    </recommendedName>
</protein>
<dbReference type="EMBL" id="JAHUZD010000095">
    <property type="protein sequence ID" value="KAI3404488.2"/>
    <property type="molecule type" value="Genomic_DNA"/>
</dbReference>
<dbReference type="Proteomes" id="UP001202479">
    <property type="component" value="Unassembled WGS sequence"/>
</dbReference>
<gene>
    <name evidence="8" type="ORF">KGF56_002680</name>
</gene>
<keyword evidence="9" id="KW-1185">Reference proteome</keyword>
<evidence type="ECO:0000313" key="8">
    <source>
        <dbReference type="EMBL" id="KAI3404488.2"/>
    </source>
</evidence>
<feature type="domain" description="Major facilitator superfamily (MFS) profile" evidence="7">
    <location>
        <begin position="1"/>
        <end position="315"/>
    </location>
</feature>
<evidence type="ECO:0000256" key="6">
    <source>
        <dbReference type="SAM" id="Phobius"/>
    </source>
</evidence>
<comment type="subcellular location">
    <subcellularLocation>
        <location evidence="1">Membrane</location>
        <topology evidence="1">Multi-pass membrane protein</topology>
    </subcellularLocation>
</comment>
<proteinExistence type="predicted"/>
<dbReference type="Gene3D" id="1.20.1250.20">
    <property type="entry name" value="MFS general substrate transporter like domains"/>
    <property type="match status" value="1"/>
</dbReference>
<evidence type="ECO:0000256" key="4">
    <source>
        <dbReference type="ARBA" id="ARBA00022989"/>
    </source>
</evidence>
<dbReference type="InterPro" id="IPR020846">
    <property type="entry name" value="MFS_dom"/>
</dbReference>
<evidence type="ECO:0000313" key="9">
    <source>
        <dbReference type="Proteomes" id="UP001202479"/>
    </source>
</evidence>
<dbReference type="PANTHER" id="PTHR23504:SF15">
    <property type="entry name" value="MAJOR FACILITATOR SUPERFAMILY (MFS) PROFILE DOMAIN-CONTAINING PROTEIN"/>
    <property type="match status" value="1"/>
</dbReference>
<accession>A0AAI9SWY4</accession>
<evidence type="ECO:0000256" key="5">
    <source>
        <dbReference type="ARBA" id="ARBA00023136"/>
    </source>
</evidence>
<dbReference type="PANTHER" id="PTHR23504">
    <property type="entry name" value="MAJOR FACILITATOR SUPERFAMILY DOMAIN-CONTAINING PROTEIN 10"/>
    <property type="match status" value="1"/>
</dbReference>
<dbReference type="Pfam" id="PF07690">
    <property type="entry name" value="MFS_1"/>
    <property type="match status" value="1"/>
</dbReference>
<dbReference type="GeneID" id="73380297"/>
<evidence type="ECO:0000256" key="3">
    <source>
        <dbReference type="ARBA" id="ARBA00022692"/>
    </source>
</evidence>
<feature type="transmembrane region" description="Helical" evidence="6">
    <location>
        <begin position="49"/>
        <end position="73"/>
    </location>
</feature>
<keyword evidence="3 6" id="KW-0812">Transmembrane</keyword>